<keyword evidence="3" id="KW-1185">Reference proteome</keyword>
<dbReference type="InterPro" id="IPR041667">
    <property type="entry name" value="Cupin_8"/>
</dbReference>
<name>A0ABT5HGQ4_9CAUL</name>
<organism evidence="2 3">
    <name type="scientific">Asticcacaulis machinosus</name>
    <dbReference type="NCBI Taxonomy" id="2984211"/>
    <lineage>
        <taxon>Bacteria</taxon>
        <taxon>Pseudomonadati</taxon>
        <taxon>Pseudomonadota</taxon>
        <taxon>Alphaproteobacteria</taxon>
        <taxon>Caulobacterales</taxon>
        <taxon>Caulobacteraceae</taxon>
        <taxon>Asticcacaulis</taxon>
    </lineage>
</organism>
<evidence type="ECO:0000313" key="2">
    <source>
        <dbReference type="EMBL" id="MDC7675436.1"/>
    </source>
</evidence>
<proteinExistence type="predicted"/>
<dbReference type="InterPro" id="IPR003347">
    <property type="entry name" value="JmjC_dom"/>
</dbReference>
<dbReference type="InterPro" id="IPR014710">
    <property type="entry name" value="RmlC-like_jellyroll"/>
</dbReference>
<dbReference type="PANTHER" id="PTHR12461:SF105">
    <property type="entry name" value="HYPOXIA-INDUCIBLE FACTOR 1-ALPHA INHIBITOR"/>
    <property type="match status" value="1"/>
</dbReference>
<evidence type="ECO:0000313" key="3">
    <source>
        <dbReference type="Proteomes" id="UP001218579"/>
    </source>
</evidence>
<accession>A0ABT5HGQ4</accession>
<sequence length="337" mass="37943">MIDTRTRVYENVTFELFSQEIVPANRPAIMRGLVRDWPAVQAALAGDEAVADYLKRFDIGYAAETLTGDPLIKGAFFYSDDLKGLNFDKMRLPIPATLDRILSLRGEDSPPSVYIQSVPIPDCLPQFVADNHIPFIPKEIQPRIWIGNPLRVQTHYDLSNNVAALVAGKRRFTLFPPEQLANLYVGPFDFTLAGPPVSMVSLENPDFARYPRFAEALKAAEVADLEPGDALYIPYFWWHHVQSQAPLNILVNYWWKDGPPNMGSPYDALLHAALSIRDMPDNQKQAWKAMFDYYIFGSHGDPVAHLPPHMKGPLGPVPPQVRPQLFQKLIRNIAGKL</sequence>
<dbReference type="PROSITE" id="PS51184">
    <property type="entry name" value="JMJC"/>
    <property type="match status" value="1"/>
</dbReference>
<dbReference type="PANTHER" id="PTHR12461">
    <property type="entry name" value="HYPOXIA-INDUCIBLE FACTOR 1 ALPHA INHIBITOR-RELATED"/>
    <property type="match status" value="1"/>
</dbReference>
<comment type="caution">
    <text evidence="2">The sequence shown here is derived from an EMBL/GenBank/DDBJ whole genome shotgun (WGS) entry which is preliminary data.</text>
</comment>
<gene>
    <name evidence="2" type="ORF">PQU98_04805</name>
</gene>
<evidence type="ECO:0000259" key="1">
    <source>
        <dbReference type="PROSITE" id="PS51184"/>
    </source>
</evidence>
<reference evidence="2 3" key="1">
    <citation type="submission" date="2023-01" db="EMBL/GenBank/DDBJ databases">
        <title>Novel species of the genus Asticcacaulis isolated from rivers.</title>
        <authorList>
            <person name="Lu H."/>
        </authorList>
    </citation>
    <scope>NUCLEOTIDE SEQUENCE [LARGE SCALE GENOMIC DNA]</scope>
    <source>
        <strain evidence="2 3">LKC15W</strain>
    </source>
</reference>
<dbReference type="EMBL" id="JAQQKV010000001">
    <property type="protein sequence ID" value="MDC7675436.1"/>
    <property type="molecule type" value="Genomic_DNA"/>
</dbReference>
<protein>
    <submittedName>
        <fullName evidence="2">Cupin-like domain-containing protein</fullName>
    </submittedName>
</protein>
<dbReference type="RefSeq" id="WP_272743745.1">
    <property type="nucleotide sequence ID" value="NZ_JAQQKV010000001.1"/>
</dbReference>
<dbReference type="Pfam" id="PF13621">
    <property type="entry name" value="Cupin_8"/>
    <property type="match status" value="1"/>
</dbReference>
<dbReference type="Gene3D" id="2.60.120.10">
    <property type="entry name" value="Jelly Rolls"/>
    <property type="match status" value="1"/>
</dbReference>
<dbReference type="SUPFAM" id="SSF51197">
    <property type="entry name" value="Clavaminate synthase-like"/>
    <property type="match status" value="1"/>
</dbReference>
<dbReference type="Proteomes" id="UP001218579">
    <property type="component" value="Unassembled WGS sequence"/>
</dbReference>
<feature type="domain" description="JmjC" evidence="1">
    <location>
        <begin position="107"/>
        <end position="270"/>
    </location>
</feature>